<sequence length="65" mass="6966">MIIQIDAGMEAVISLFEAGWAVGFTQKKATPPSDLNPSMREFWCEGYAAGIADGASASEINHLLH</sequence>
<name>A0A7W7EZP4_9SPHN</name>
<evidence type="ECO:0000313" key="1">
    <source>
        <dbReference type="EMBL" id="MBB4619937.1"/>
    </source>
</evidence>
<accession>A0A7W7EZP4</accession>
<protein>
    <submittedName>
        <fullName evidence="1">Uncharacterized protein</fullName>
    </submittedName>
</protein>
<evidence type="ECO:0000313" key="2">
    <source>
        <dbReference type="Proteomes" id="UP000574769"/>
    </source>
</evidence>
<organism evidence="1 2">
    <name type="scientific">Sphingomonas abaci</name>
    <dbReference type="NCBI Taxonomy" id="237611"/>
    <lineage>
        <taxon>Bacteria</taxon>
        <taxon>Pseudomonadati</taxon>
        <taxon>Pseudomonadota</taxon>
        <taxon>Alphaproteobacteria</taxon>
        <taxon>Sphingomonadales</taxon>
        <taxon>Sphingomonadaceae</taxon>
        <taxon>Sphingomonas</taxon>
    </lineage>
</organism>
<comment type="caution">
    <text evidence="1">The sequence shown here is derived from an EMBL/GenBank/DDBJ whole genome shotgun (WGS) entry which is preliminary data.</text>
</comment>
<dbReference type="RefSeq" id="WP_184117056.1">
    <property type="nucleotide sequence ID" value="NZ_JACHNY010000020.1"/>
</dbReference>
<reference evidence="1 2" key="1">
    <citation type="submission" date="2020-08" db="EMBL/GenBank/DDBJ databases">
        <title>Genomic Encyclopedia of Type Strains, Phase IV (KMG-IV): sequencing the most valuable type-strain genomes for metagenomic binning, comparative biology and taxonomic classification.</title>
        <authorList>
            <person name="Goeker M."/>
        </authorList>
    </citation>
    <scope>NUCLEOTIDE SEQUENCE [LARGE SCALE GENOMIC DNA]</scope>
    <source>
        <strain evidence="1 2">DSM 15867</strain>
    </source>
</reference>
<gene>
    <name evidence="1" type="ORF">GGQ96_004097</name>
</gene>
<dbReference type="Proteomes" id="UP000574769">
    <property type="component" value="Unassembled WGS sequence"/>
</dbReference>
<dbReference type="EMBL" id="JACHNY010000020">
    <property type="protein sequence ID" value="MBB4619937.1"/>
    <property type="molecule type" value="Genomic_DNA"/>
</dbReference>
<dbReference type="AlphaFoldDB" id="A0A7W7EZP4"/>
<keyword evidence="2" id="KW-1185">Reference proteome</keyword>
<proteinExistence type="predicted"/>